<name>A0A5R9PYL4_9GAMM</name>
<evidence type="ECO:0000313" key="3">
    <source>
        <dbReference type="Proteomes" id="UP000309186"/>
    </source>
</evidence>
<sequence length="202" mass="23292">MTVDNPLTSMQNARHDPVYSYCELWRHLIEVDVRFKNTILAKLGSFMLILRNKLYREFIKMNKTIWFSLITLVFSIIVTFATFIYGNTSYLESLSLSLSLSAPLVFIFFCVFIVFRNTMKDQNSLMKAITIRAYFFTALLHIIWNSLMFMDVLSRGSLGPAQGYSGLILWLGSLKAASFGVFVGIIFHFLPKLINKNKNLNR</sequence>
<keyword evidence="1" id="KW-1133">Transmembrane helix</keyword>
<feature type="transmembrane region" description="Helical" evidence="1">
    <location>
        <begin position="167"/>
        <end position="190"/>
    </location>
</feature>
<gene>
    <name evidence="2" type="ORF">C1E24_15835</name>
</gene>
<proteinExistence type="predicted"/>
<accession>A0A5R9PYL4</accession>
<dbReference type="Proteomes" id="UP000309186">
    <property type="component" value="Unassembled WGS sequence"/>
</dbReference>
<organism evidence="2 3">
    <name type="scientific">Pseudoalteromonas phenolica</name>
    <dbReference type="NCBI Taxonomy" id="161398"/>
    <lineage>
        <taxon>Bacteria</taxon>
        <taxon>Pseudomonadati</taxon>
        <taxon>Pseudomonadota</taxon>
        <taxon>Gammaproteobacteria</taxon>
        <taxon>Alteromonadales</taxon>
        <taxon>Pseudoalteromonadaceae</taxon>
        <taxon>Pseudoalteromonas</taxon>
    </lineage>
</organism>
<feature type="transmembrane region" description="Helical" evidence="1">
    <location>
        <begin position="98"/>
        <end position="117"/>
    </location>
</feature>
<dbReference type="AlphaFoldDB" id="A0A5R9PYL4"/>
<reference evidence="2 3" key="1">
    <citation type="submission" date="2018-01" db="EMBL/GenBank/DDBJ databases">
        <title>Co-occurrence of chitin degradation, pigmentation and bioactivity in marine Pseudoalteromonas.</title>
        <authorList>
            <person name="Paulsen S."/>
            <person name="Gram L."/>
            <person name="Machado H."/>
        </authorList>
    </citation>
    <scope>NUCLEOTIDE SEQUENCE [LARGE SCALE GENOMIC DNA]</scope>
    <source>
        <strain evidence="2 3">S3663</strain>
    </source>
</reference>
<evidence type="ECO:0000256" key="1">
    <source>
        <dbReference type="SAM" id="Phobius"/>
    </source>
</evidence>
<protein>
    <submittedName>
        <fullName evidence="2">Uncharacterized protein</fullName>
    </submittedName>
</protein>
<keyword evidence="1" id="KW-0812">Transmembrane</keyword>
<feature type="transmembrane region" description="Helical" evidence="1">
    <location>
        <begin position="129"/>
        <end position="147"/>
    </location>
</feature>
<dbReference type="EMBL" id="PPSW01000026">
    <property type="protein sequence ID" value="TLX45988.1"/>
    <property type="molecule type" value="Genomic_DNA"/>
</dbReference>
<keyword evidence="1" id="KW-0472">Membrane</keyword>
<feature type="transmembrane region" description="Helical" evidence="1">
    <location>
        <begin position="65"/>
        <end position="86"/>
    </location>
</feature>
<comment type="caution">
    <text evidence="2">The sequence shown here is derived from an EMBL/GenBank/DDBJ whole genome shotgun (WGS) entry which is preliminary data.</text>
</comment>
<evidence type="ECO:0000313" key="2">
    <source>
        <dbReference type="EMBL" id="TLX45988.1"/>
    </source>
</evidence>